<dbReference type="EMBL" id="DF973474">
    <property type="protein sequence ID" value="GAU31993.1"/>
    <property type="molecule type" value="Genomic_DNA"/>
</dbReference>
<reference evidence="2" key="1">
    <citation type="journal article" date="2017" name="Front. Plant Sci.">
        <title>Climate Clever Clovers: New Paradigm to Reduce the Environmental Footprint of Ruminants by Breeding Low Methanogenic Forages Utilizing Haplotype Variation.</title>
        <authorList>
            <person name="Kaur P."/>
            <person name="Appels R."/>
            <person name="Bayer P.E."/>
            <person name="Keeble-Gagnere G."/>
            <person name="Wang J."/>
            <person name="Hirakawa H."/>
            <person name="Shirasawa K."/>
            <person name="Vercoe P."/>
            <person name="Stefanova K."/>
            <person name="Durmic Z."/>
            <person name="Nichols P."/>
            <person name="Revell C."/>
            <person name="Isobe S.N."/>
            <person name="Edwards D."/>
            <person name="Erskine W."/>
        </authorList>
    </citation>
    <scope>NUCLEOTIDE SEQUENCE [LARGE SCALE GENOMIC DNA]</scope>
    <source>
        <strain evidence="2">cv. Daliak</strain>
    </source>
</reference>
<accession>A0A2Z6MQM5</accession>
<name>A0A2Z6MQM5_TRISU</name>
<gene>
    <name evidence="1" type="ORF">TSUD_359380</name>
</gene>
<proteinExistence type="predicted"/>
<evidence type="ECO:0000313" key="1">
    <source>
        <dbReference type="EMBL" id="GAU31993.1"/>
    </source>
</evidence>
<dbReference type="AlphaFoldDB" id="A0A2Z6MQM5"/>
<sequence length="82" mass="9357">MGPFGLRASFISQRKKVNVYFTKLERQLKITSPLFLRKQGTQFGCKLGTLVVVPKLNKSGDHRGMNILSANMINNIRLFLYL</sequence>
<organism evidence="1 2">
    <name type="scientific">Trifolium subterraneum</name>
    <name type="common">Subterranean clover</name>
    <dbReference type="NCBI Taxonomy" id="3900"/>
    <lineage>
        <taxon>Eukaryota</taxon>
        <taxon>Viridiplantae</taxon>
        <taxon>Streptophyta</taxon>
        <taxon>Embryophyta</taxon>
        <taxon>Tracheophyta</taxon>
        <taxon>Spermatophyta</taxon>
        <taxon>Magnoliopsida</taxon>
        <taxon>eudicotyledons</taxon>
        <taxon>Gunneridae</taxon>
        <taxon>Pentapetalae</taxon>
        <taxon>rosids</taxon>
        <taxon>fabids</taxon>
        <taxon>Fabales</taxon>
        <taxon>Fabaceae</taxon>
        <taxon>Papilionoideae</taxon>
        <taxon>50 kb inversion clade</taxon>
        <taxon>NPAAA clade</taxon>
        <taxon>Hologalegina</taxon>
        <taxon>IRL clade</taxon>
        <taxon>Trifolieae</taxon>
        <taxon>Trifolium</taxon>
    </lineage>
</organism>
<evidence type="ECO:0000313" key="2">
    <source>
        <dbReference type="Proteomes" id="UP000242715"/>
    </source>
</evidence>
<keyword evidence="2" id="KW-1185">Reference proteome</keyword>
<protein>
    <submittedName>
        <fullName evidence="1">Uncharacterized protein</fullName>
    </submittedName>
</protein>
<dbReference type="Proteomes" id="UP000242715">
    <property type="component" value="Unassembled WGS sequence"/>
</dbReference>